<dbReference type="GO" id="GO:0008982">
    <property type="term" value="F:protein-N(PI)-phosphohistidine-sugar phosphotransferase activity"/>
    <property type="evidence" value="ECO:0007669"/>
    <property type="project" value="InterPro"/>
</dbReference>
<keyword evidence="10 12" id="KW-0472">Membrane</keyword>
<feature type="transmembrane region" description="Helical" evidence="12">
    <location>
        <begin position="274"/>
        <end position="297"/>
    </location>
</feature>
<evidence type="ECO:0000256" key="12">
    <source>
        <dbReference type="SAM" id="Phobius"/>
    </source>
</evidence>
<proteinExistence type="predicted"/>
<dbReference type="GO" id="GO:0090589">
    <property type="term" value="F:protein-phosphocysteine-trehalose phosphotransferase system transporter activity"/>
    <property type="evidence" value="ECO:0007669"/>
    <property type="project" value="TreeGrafter"/>
</dbReference>
<evidence type="ECO:0000256" key="10">
    <source>
        <dbReference type="ARBA" id="ARBA00023136"/>
    </source>
</evidence>
<dbReference type="InterPro" id="IPR018113">
    <property type="entry name" value="PTrfase_EIIB_Cys"/>
</dbReference>
<dbReference type="SUPFAM" id="SSF55604">
    <property type="entry name" value="Glucose permease domain IIB"/>
    <property type="match status" value="1"/>
</dbReference>
<feature type="domain" description="PTS EIIC type-1" evidence="15">
    <location>
        <begin position="101"/>
        <end position="450"/>
    </location>
</feature>
<keyword evidence="4" id="KW-0762">Sugar transport</keyword>
<dbReference type="EMBL" id="QUSL01000001">
    <property type="protein sequence ID" value="RGD87329.1"/>
    <property type="molecule type" value="Genomic_DNA"/>
</dbReference>
<dbReference type="GO" id="GO:0016301">
    <property type="term" value="F:kinase activity"/>
    <property type="evidence" value="ECO:0007669"/>
    <property type="project" value="UniProtKB-KW"/>
</dbReference>
<evidence type="ECO:0000256" key="7">
    <source>
        <dbReference type="ARBA" id="ARBA00022692"/>
    </source>
</evidence>
<keyword evidence="5" id="KW-0808">Transferase</keyword>
<evidence type="ECO:0000256" key="1">
    <source>
        <dbReference type="ARBA" id="ARBA00004651"/>
    </source>
</evidence>
<dbReference type="FunFam" id="3.30.1360.60:FF:000001">
    <property type="entry name" value="PTS system glucose-specific IIBC component PtsG"/>
    <property type="match status" value="1"/>
</dbReference>
<dbReference type="SUPFAM" id="SSF51261">
    <property type="entry name" value="Duplicated hybrid motif"/>
    <property type="match status" value="1"/>
</dbReference>
<feature type="transmembrane region" description="Helical" evidence="12">
    <location>
        <begin position="243"/>
        <end position="268"/>
    </location>
</feature>
<gene>
    <name evidence="16" type="ORF">DXB93_01335</name>
</gene>
<keyword evidence="3" id="KW-1003">Cell membrane</keyword>
<sequence length="610" mass="66169">MKYEKLARFIIKNVGGEKNINIVQHCATRLRFELKDEEKVNKVNLENSSEILQVLFSGGQCQVVIGTHVADVYKEILATAKISTVKEQSNKNKKLLDKIFALFSGIFTPFVPVMAGAGVLRGLLTIFTSMGILTTESGTYMILYAAADAILYFMPFYLAISASRYFKIDEFIGVTLAGTMLYPTLLTAFSEGAKLSFLGLDVILIKYASSVVPIIVAVYAVSLLDRLIRDRLPSIIRSFVTPLIDLVIMAPLSLLAIGPVVTFLTNIFTDGLLAVYSFNPIIFGFIFCACWQPLVIFGLHRGFIPVNLNNLATTGRDALLAMTMPSAFAQTGAALGIAFKSKNKNFKSVAAANVIPSVLGITEPLIYGTTLKAKKAFFMACLMSGFGGAVVGGAGCYTTGLPAGGILSLPLFAEHGFVWYIAGLLISFIGTLVLVLLFWKDEFIEKNDDVIKETDQLLEVDTEILGAVGTGKVLPLEIVNDSTFSSLALGNGVAIIPDEGKLYAPCDAKIVAVFPTNHAIGLRSILGAEILLHVGIDTVKMEGKGFHAFVKEGDMVKKGQLLLDFNIDEINHAGYDPTIIVIVTDTNHYNKVELLNMNTVVNNDDILRLE</sequence>
<evidence type="ECO:0000256" key="5">
    <source>
        <dbReference type="ARBA" id="ARBA00022679"/>
    </source>
</evidence>
<dbReference type="InterPro" id="IPR003352">
    <property type="entry name" value="PTS_EIIC"/>
</dbReference>
<dbReference type="PROSITE" id="PS00371">
    <property type="entry name" value="PTS_EIIA_TYPE_1_HIS"/>
    <property type="match status" value="1"/>
</dbReference>
<feature type="transmembrane region" description="Helical" evidence="12">
    <location>
        <begin position="318"/>
        <end position="338"/>
    </location>
</feature>
<dbReference type="InterPro" id="IPR001127">
    <property type="entry name" value="PTS_EIIA_1_perm"/>
</dbReference>
<dbReference type="AlphaFoldDB" id="A0A3E3EHR3"/>
<evidence type="ECO:0000256" key="2">
    <source>
        <dbReference type="ARBA" id="ARBA00022448"/>
    </source>
</evidence>
<keyword evidence="2" id="KW-0813">Transport</keyword>
<evidence type="ECO:0000259" key="14">
    <source>
        <dbReference type="PROSITE" id="PS51098"/>
    </source>
</evidence>
<dbReference type="InterPro" id="IPR011297">
    <property type="entry name" value="PTS_IIABC_b_glu"/>
</dbReference>
<evidence type="ECO:0000256" key="3">
    <source>
        <dbReference type="ARBA" id="ARBA00022475"/>
    </source>
</evidence>
<dbReference type="PROSITE" id="PS51093">
    <property type="entry name" value="PTS_EIIA_TYPE_1"/>
    <property type="match status" value="1"/>
</dbReference>
<dbReference type="PANTHER" id="PTHR30175">
    <property type="entry name" value="PHOSPHOTRANSFERASE SYSTEM TRANSPORT PROTEIN"/>
    <property type="match status" value="1"/>
</dbReference>
<evidence type="ECO:0000259" key="15">
    <source>
        <dbReference type="PROSITE" id="PS51103"/>
    </source>
</evidence>
<keyword evidence="7 12" id="KW-0812">Transmembrane</keyword>
<dbReference type="Pfam" id="PF02378">
    <property type="entry name" value="PTS_EIIC"/>
    <property type="match status" value="1"/>
</dbReference>
<dbReference type="Proteomes" id="UP000261032">
    <property type="component" value="Unassembled WGS sequence"/>
</dbReference>
<dbReference type="PANTHER" id="PTHR30175:SF1">
    <property type="entry name" value="PTS SYSTEM ARBUTIN-, CELLOBIOSE-, AND SALICIN-SPECIFIC EIIBC COMPONENT-RELATED"/>
    <property type="match status" value="1"/>
</dbReference>
<dbReference type="InterPro" id="IPR001996">
    <property type="entry name" value="PTS_IIB_1"/>
</dbReference>
<dbReference type="PROSITE" id="PS01035">
    <property type="entry name" value="PTS_EIIB_TYPE_1_CYS"/>
    <property type="match status" value="1"/>
</dbReference>
<protein>
    <submittedName>
        <fullName evidence="16">PTS beta-glucoside transporter subunit EIIBCA</fullName>
    </submittedName>
</protein>
<keyword evidence="9 12" id="KW-1133">Transmembrane helix</keyword>
<dbReference type="InterPro" id="IPR011055">
    <property type="entry name" value="Dup_hybrid_motif"/>
</dbReference>
<dbReference type="GO" id="GO:0015771">
    <property type="term" value="P:trehalose transport"/>
    <property type="evidence" value="ECO:0007669"/>
    <property type="project" value="TreeGrafter"/>
</dbReference>
<dbReference type="PROSITE" id="PS51103">
    <property type="entry name" value="PTS_EIIC_TYPE_1"/>
    <property type="match status" value="1"/>
</dbReference>
<evidence type="ECO:0000256" key="8">
    <source>
        <dbReference type="ARBA" id="ARBA00022777"/>
    </source>
</evidence>
<dbReference type="Pfam" id="PF00358">
    <property type="entry name" value="PTS_EIIA_1"/>
    <property type="match status" value="1"/>
</dbReference>
<feature type="transmembrane region" description="Helical" evidence="12">
    <location>
        <begin position="417"/>
        <end position="439"/>
    </location>
</feature>
<evidence type="ECO:0000256" key="9">
    <source>
        <dbReference type="ARBA" id="ARBA00022989"/>
    </source>
</evidence>
<evidence type="ECO:0000256" key="6">
    <source>
        <dbReference type="ARBA" id="ARBA00022683"/>
    </source>
</evidence>
<evidence type="ECO:0000256" key="4">
    <source>
        <dbReference type="ARBA" id="ARBA00022597"/>
    </source>
</evidence>
<name>A0A3E3EHR3_9FIRM</name>
<evidence type="ECO:0000313" key="16">
    <source>
        <dbReference type="EMBL" id="RGD87329.1"/>
    </source>
</evidence>
<dbReference type="RefSeq" id="WP_117580209.1">
    <property type="nucleotide sequence ID" value="NZ_QUSL01000001.1"/>
</dbReference>
<reference evidence="16 17" key="1">
    <citation type="submission" date="2018-08" db="EMBL/GenBank/DDBJ databases">
        <title>A genome reference for cultivated species of the human gut microbiota.</title>
        <authorList>
            <person name="Zou Y."/>
            <person name="Xue W."/>
            <person name="Luo G."/>
        </authorList>
    </citation>
    <scope>NUCLEOTIDE SEQUENCE [LARGE SCALE GENOMIC DNA]</scope>
    <source>
        <strain evidence="16 17">OM06-4</strain>
    </source>
</reference>
<dbReference type="NCBIfam" id="TIGR00830">
    <property type="entry name" value="PTBA"/>
    <property type="match status" value="1"/>
</dbReference>
<organism evidence="16 17">
    <name type="scientific">Thomasclavelia ramosa</name>
    <dbReference type="NCBI Taxonomy" id="1547"/>
    <lineage>
        <taxon>Bacteria</taxon>
        <taxon>Bacillati</taxon>
        <taxon>Bacillota</taxon>
        <taxon>Erysipelotrichia</taxon>
        <taxon>Erysipelotrichales</taxon>
        <taxon>Coprobacillaceae</taxon>
        <taxon>Thomasclavelia</taxon>
    </lineage>
</organism>
<evidence type="ECO:0000259" key="13">
    <source>
        <dbReference type="PROSITE" id="PS51093"/>
    </source>
</evidence>
<accession>A0A3E3EHR3</accession>
<feature type="transmembrane region" description="Helical" evidence="12">
    <location>
        <begin position="376"/>
        <end position="397"/>
    </location>
</feature>
<keyword evidence="6" id="KW-0598">Phosphotransferase system</keyword>
<feature type="transmembrane region" description="Helical" evidence="12">
    <location>
        <begin position="99"/>
        <end position="120"/>
    </location>
</feature>
<dbReference type="Gene3D" id="3.30.1360.60">
    <property type="entry name" value="Glucose permease domain IIB"/>
    <property type="match status" value="1"/>
</dbReference>
<dbReference type="Gene3D" id="2.70.70.10">
    <property type="entry name" value="Glucose Permease (Domain IIA)"/>
    <property type="match status" value="1"/>
</dbReference>
<keyword evidence="8" id="KW-0418">Kinase</keyword>
<feature type="transmembrane region" description="Helical" evidence="12">
    <location>
        <begin position="140"/>
        <end position="159"/>
    </location>
</feature>
<dbReference type="InterPro" id="IPR036878">
    <property type="entry name" value="Glu_permease_IIB"/>
</dbReference>
<feature type="domain" description="PTS EIIB type-1" evidence="14">
    <location>
        <begin position="4"/>
        <end position="86"/>
    </location>
</feature>
<feature type="transmembrane region" description="Helical" evidence="12">
    <location>
        <begin position="171"/>
        <end position="190"/>
    </location>
</feature>
<dbReference type="PROSITE" id="PS51098">
    <property type="entry name" value="PTS_EIIB_TYPE_1"/>
    <property type="match status" value="1"/>
</dbReference>
<dbReference type="NCBIfam" id="TIGR01995">
    <property type="entry name" value="PTS-II-ABC-beta"/>
    <property type="match status" value="1"/>
</dbReference>
<dbReference type="GO" id="GO:0009401">
    <property type="term" value="P:phosphoenolpyruvate-dependent sugar phosphotransferase system"/>
    <property type="evidence" value="ECO:0007669"/>
    <property type="project" value="UniProtKB-KW"/>
</dbReference>
<feature type="domain" description="PTS EIIA type-1" evidence="13">
    <location>
        <begin position="481"/>
        <end position="585"/>
    </location>
</feature>
<dbReference type="Pfam" id="PF00367">
    <property type="entry name" value="PTS_EIIB"/>
    <property type="match status" value="1"/>
</dbReference>
<dbReference type="GO" id="GO:0005886">
    <property type="term" value="C:plasma membrane"/>
    <property type="evidence" value="ECO:0007669"/>
    <property type="project" value="UniProtKB-SubCell"/>
</dbReference>
<comment type="caution">
    <text evidence="16">The sequence shown here is derived from an EMBL/GenBank/DDBJ whole genome shotgun (WGS) entry which is preliminary data.</text>
</comment>
<evidence type="ECO:0000313" key="17">
    <source>
        <dbReference type="Proteomes" id="UP000261032"/>
    </source>
</evidence>
<dbReference type="FunFam" id="2.70.70.10:FF:000001">
    <property type="entry name" value="PTS system glucose-specific IIA component"/>
    <property type="match status" value="1"/>
</dbReference>
<evidence type="ECO:0000256" key="11">
    <source>
        <dbReference type="PROSITE-ProRule" id="PRU00421"/>
    </source>
</evidence>
<feature type="active site" description="Phosphocysteine intermediate; for EIIB activity" evidence="11">
    <location>
        <position position="26"/>
    </location>
</feature>
<feature type="transmembrane region" description="Helical" evidence="12">
    <location>
        <begin position="202"/>
        <end position="222"/>
    </location>
</feature>
<dbReference type="CDD" id="cd00212">
    <property type="entry name" value="PTS_IIB_glc"/>
    <property type="match status" value="1"/>
</dbReference>
<comment type="subcellular location">
    <subcellularLocation>
        <location evidence="1">Cell membrane</location>
        <topology evidence="1">Multi-pass membrane protein</topology>
    </subcellularLocation>
</comment>
<dbReference type="InterPro" id="IPR050558">
    <property type="entry name" value="PTS_Sugar-Specific_Components"/>
</dbReference>
<feature type="transmembrane region" description="Helical" evidence="12">
    <location>
        <begin position="350"/>
        <end position="369"/>
    </location>
</feature>
<dbReference type="InterPro" id="IPR013013">
    <property type="entry name" value="PTS_EIIC_1"/>
</dbReference>